<evidence type="ECO:0000256" key="1">
    <source>
        <dbReference type="ARBA" id="ARBA00022679"/>
    </source>
</evidence>
<dbReference type="Pfam" id="PF13469">
    <property type="entry name" value="Sulfotransfer_3"/>
    <property type="match status" value="1"/>
</dbReference>
<dbReference type="Proteomes" id="UP000294325">
    <property type="component" value="Chromosome"/>
</dbReference>
<keyword evidence="1" id="KW-0808">Transferase</keyword>
<dbReference type="InterPro" id="IPR037359">
    <property type="entry name" value="NST/OST"/>
</dbReference>
<dbReference type="KEGG" id="nwr:E3U44_07735"/>
<dbReference type="GO" id="GO:0008146">
    <property type="term" value="F:sulfotransferase activity"/>
    <property type="evidence" value="ECO:0007669"/>
    <property type="project" value="InterPro"/>
</dbReference>
<dbReference type="EMBL" id="CP038033">
    <property type="protein sequence ID" value="QBQ54412.1"/>
    <property type="molecule type" value="Genomic_DNA"/>
</dbReference>
<dbReference type="InterPro" id="IPR027417">
    <property type="entry name" value="P-loop_NTPase"/>
</dbReference>
<dbReference type="PANTHER" id="PTHR10605">
    <property type="entry name" value="HEPARAN SULFATE SULFOTRANSFERASE"/>
    <property type="match status" value="1"/>
</dbReference>
<sequence length="249" mass="28785">MTQGPSDRYAVKTICKTPDAYAACYEAVGCQKAIGYISPFYLYHEGCAERIYKELGAETRIIILLRYPVEKAYSQYMHLVAEGRETLSFEAAIEQEAQRKSKKWLDLWLYTQSTFYSPQVERFLSVFPREQIFIRLLEDMQRDPKQFLQEICASLGILPLESSNLSAVYNRSSAPRSRWVARCLIAPGSLYVLASKMRRTRLRRLGGLIFAMRGRLKAWNACQKEPLSPATRERLEQLFQPDIDALFRT</sequence>
<name>A0A4P7C0P9_9GAMM</name>
<accession>A0A4P7C0P9</accession>
<dbReference type="Gene3D" id="3.40.50.300">
    <property type="entry name" value="P-loop containing nucleotide triphosphate hydrolases"/>
    <property type="match status" value="1"/>
</dbReference>
<evidence type="ECO:0008006" key="4">
    <source>
        <dbReference type="Google" id="ProtNLM"/>
    </source>
</evidence>
<evidence type="ECO:0000313" key="2">
    <source>
        <dbReference type="EMBL" id="QBQ54412.1"/>
    </source>
</evidence>
<dbReference type="SUPFAM" id="SSF52540">
    <property type="entry name" value="P-loop containing nucleoside triphosphate hydrolases"/>
    <property type="match status" value="1"/>
</dbReference>
<keyword evidence="3" id="KW-1185">Reference proteome</keyword>
<dbReference type="RefSeq" id="WP_134357612.1">
    <property type="nucleotide sequence ID" value="NZ_CP038033.1"/>
</dbReference>
<proteinExistence type="predicted"/>
<dbReference type="AlphaFoldDB" id="A0A4P7C0P9"/>
<evidence type="ECO:0000313" key="3">
    <source>
        <dbReference type="Proteomes" id="UP000294325"/>
    </source>
</evidence>
<reference evidence="2 3" key="1">
    <citation type="submission" date="2019-03" db="EMBL/GenBank/DDBJ databases">
        <title>The genome sequence of Nitrosococcus wardiae strain D1FHST reveals the archetypal metabolic capacity of ammonia-oxidizing Gammaproteobacteria.</title>
        <authorList>
            <person name="Wang L."/>
            <person name="Lim C.K."/>
            <person name="Hanson T.E."/>
            <person name="Dang H."/>
            <person name="Klotz M.G."/>
        </authorList>
    </citation>
    <scope>NUCLEOTIDE SEQUENCE [LARGE SCALE GENOMIC DNA]</scope>
    <source>
        <strain evidence="2 3">D1FHS</strain>
    </source>
</reference>
<organism evidence="2 3">
    <name type="scientific">Nitrosococcus wardiae</name>
    <dbReference type="NCBI Taxonomy" id="1814290"/>
    <lineage>
        <taxon>Bacteria</taxon>
        <taxon>Pseudomonadati</taxon>
        <taxon>Pseudomonadota</taxon>
        <taxon>Gammaproteobacteria</taxon>
        <taxon>Chromatiales</taxon>
        <taxon>Chromatiaceae</taxon>
        <taxon>Nitrosococcus</taxon>
    </lineage>
</organism>
<dbReference type="OrthoDB" id="5767183at2"/>
<dbReference type="PANTHER" id="PTHR10605:SF56">
    <property type="entry name" value="BIFUNCTIONAL HEPARAN SULFATE N-DEACETYLASE_N-SULFOTRANSFERASE"/>
    <property type="match status" value="1"/>
</dbReference>
<protein>
    <recommendedName>
        <fullName evidence="4">Sulfotransferase domain-containing protein</fullName>
    </recommendedName>
</protein>
<gene>
    <name evidence="2" type="ORF">E3U44_07735</name>
</gene>